<dbReference type="Proteomes" id="UP001153076">
    <property type="component" value="Unassembled WGS sequence"/>
</dbReference>
<proteinExistence type="predicted"/>
<evidence type="ECO:0000313" key="1">
    <source>
        <dbReference type="EMBL" id="KAJ8433419.1"/>
    </source>
</evidence>
<comment type="caution">
    <text evidence="1">The sequence shown here is derived from an EMBL/GenBank/DDBJ whole genome shotgun (WGS) entry which is preliminary data.</text>
</comment>
<organism evidence="1 2">
    <name type="scientific">Carnegiea gigantea</name>
    <dbReference type="NCBI Taxonomy" id="171969"/>
    <lineage>
        <taxon>Eukaryota</taxon>
        <taxon>Viridiplantae</taxon>
        <taxon>Streptophyta</taxon>
        <taxon>Embryophyta</taxon>
        <taxon>Tracheophyta</taxon>
        <taxon>Spermatophyta</taxon>
        <taxon>Magnoliopsida</taxon>
        <taxon>eudicotyledons</taxon>
        <taxon>Gunneridae</taxon>
        <taxon>Pentapetalae</taxon>
        <taxon>Caryophyllales</taxon>
        <taxon>Cactineae</taxon>
        <taxon>Cactaceae</taxon>
        <taxon>Cactoideae</taxon>
        <taxon>Echinocereeae</taxon>
        <taxon>Carnegiea</taxon>
    </lineage>
</organism>
<dbReference type="GO" id="GO:0008270">
    <property type="term" value="F:zinc ion binding"/>
    <property type="evidence" value="ECO:0007669"/>
    <property type="project" value="InterPro"/>
</dbReference>
<dbReference type="GO" id="GO:0003676">
    <property type="term" value="F:nucleic acid binding"/>
    <property type="evidence" value="ECO:0007669"/>
    <property type="project" value="InterPro"/>
</dbReference>
<sequence length="214" mass="24372">MVNLMSRNGTTVEVDYYPQFEEMKHRCAVGEEQWVTMTKFINGLRDHLKGEVSLRHLESSVEAIQKALEIDKYKQSSHSHRWTSQAGKSMPFKVVAFQENSYSKGQAQFNHQPVNFGKGSSITSPLVHSSSSPIVCHKCHERGHPTSRCPHHTLTITLGNLQEDEPINETLYPVVGDTATESLRVSMKRMREAIIFLSWDDFFLILTVILENIL</sequence>
<evidence type="ECO:0008006" key="3">
    <source>
        <dbReference type="Google" id="ProtNLM"/>
    </source>
</evidence>
<name>A0A9Q1JYT8_9CARY</name>
<evidence type="ECO:0000313" key="2">
    <source>
        <dbReference type="Proteomes" id="UP001153076"/>
    </source>
</evidence>
<reference evidence="1" key="1">
    <citation type="submission" date="2022-04" db="EMBL/GenBank/DDBJ databases">
        <title>Carnegiea gigantea Genome sequencing and assembly v2.</title>
        <authorList>
            <person name="Copetti D."/>
            <person name="Sanderson M.J."/>
            <person name="Burquez A."/>
            <person name="Wojciechowski M.F."/>
        </authorList>
    </citation>
    <scope>NUCLEOTIDE SEQUENCE</scope>
    <source>
        <strain evidence="1">SGP5-SGP5p</strain>
        <tissue evidence="1">Aerial part</tissue>
    </source>
</reference>
<dbReference type="InterPro" id="IPR036875">
    <property type="entry name" value="Znf_CCHC_sf"/>
</dbReference>
<keyword evidence="2" id="KW-1185">Reference proteome</keyword>
<dbReference type="EMBL" id="JAKOGI010000542">
    <property type="protein sequence ID" value="KAJ8433419.1"/>
    <property type="molecule type" value="Genomic_DNA"/>
</dbReference>
<dbReference type="OrthoDB" id="1934635at2759"/>
<protein>
    <recommendedName>
        <fullName evidence="3">CCHC-type domain-containing protein</fullName>
    </recommendedName>
</protein>
<dbReference type="SUPFAM" id="SSF57756">
    <property type="entry name" value="Retrovirus zinc finger-like domains"/>
    <property type="match status" value="1"/>
</dbReference>
<accession>A0A9Q1JYT8</accession>
<dbReference type="AlphaFoldDB" id="A0A9Q1JYT8"/>
<gene>
    <name evidence="1" type="ORF">Cgig2_026683</name>
</gene>